<sequence length="148" mass="16485">MTTIQPASPVSTRTREAKVNEDKTGIVIVQSAVRIEEVTHVRPQPILPSEPVLTPQYPTWPTSQPGPMVVVPPFGQHPHPVRSDQMLYEHYDQEHGRAFIPAVARPIVPEHRGKVYLSDVDGQDVKSDTVATQRWLDDGGYAYLDVGL</sequence>
<evidence type="ECO:0000313" key="1">
    <source>
        <dbReference type="EMBL" id="GER90662.1"/>
    </source>
</evidence>
<accession>A0A5J4KU02</accession>
<dbReference type="EMBL" id="BKZW01000002">
    <property type="protein sequence ID" value="GER90662.1"/>
    <property type="molecule type" value="Genomic_DNA"/>
</dbReference>
<reference evidence="1 2" key="1">
    <citation type="submission" date="2019-10" db="EMBL/GenBank/DDBJ databases">
        <title>Dictyobacter vulcani sp. nov., within the class Ktedonobacteria, isolated from soil of volcanic Mt. Zao.</title>
        <authorList>
            <person name="Zheng Y."/>
            <person name="Wang C.M."/>
            <person name="Sakai Y."/>
            <person name="Abe K."/>
            <person name="Yokota A."/>
            <person name="Yabe S."/>
        </authorList>
    </citation>
    <scope>NUCLEOTIDE SEQUENCE [LARGE SCALE GENOMIC DNA]</scope>
    <source>
        <strain evidence="1 2">W12</strain>
    </source>
</reference>
<protein>
    <submittedName>
        <fullName evidence="1">Uncharacterized protein</fullName>
    </submittedName>
</protein>
<organism evidence="1 2">
    <name type="scientific">Dictyobacter vulcani</name>
    <dbReference type="NCBI Taxonomy" id="2607529"/>
    <lineage>
        <taxon>Bacteria</taxon>
        <taxon>Bacillati</taxon>
        <taxon>Chloroflexota</taxon>
        <taxon>Ktedonobacteria</taxon>
        <taxon>Ktedonobacterales</taxon>
        <taxon>Dictyobacteraceae</taxon>
        <taxon>Dictyobacter</taxon>
    </lineage>
</organism>
<dbReference type="RefSeq" id="WP_151758364.1">
    <property type="nucleotide sequence ID" value="NZ_BKZW01000002.1"/>
</dbReference>
<keyword evidence="2" id="KW-1185">Reference proteome</keyword>
<name>A0A5J4KU02_9CHLR</name>
<dbReference type="Proteomes" id="UP000326912">
    <property type="component" value="Unassembled WGS sequence"/>
</dbReference>
<gene>
    <name evidence="1" type="ORF">KDW_48240</name>
</gene>
<evidence type="ECO:0000313" key="2">
    <source>
        <dbReference type="Proteomes" id="UP000326912"/>
    </source>
</evidence>
<comment type="caution">
    <text evidence="1">The sequence shown here is derived from an EMBL/GenBank/DDBJ whole genome shotgun (WGS) entry which is preliminary data.</text>
</comment>
<proteinExistence type="predicted"/>
<dbReference type="AlphaFoldDB" id="A0A5J4KU02"/>